<dbReference type="Pfam" id="PF08843">
    <property type="entry name" value="AbiEii"/>
    <property type="match status" value="1"/>
</dbReference>
<evidence type="ECO:0000313" key="1">
    <source>
        <dbReference type="EMBL" id="GAA4365816.1"/>
    </source>
</evidence>
<sequence length="325" mass="35889">MTLHRQPDVFREAILLTATETGLSQALVEKDYWVTWVLRNLAESPVAGEVVFKGGTSLSKAYRLIDRFSEDVDLAVLLGGRTGAAVKALIRQVHHAAVGAGTPEELPEVPGNNKLGQIRRVYHRYPRTFPHVSTVAGEDILLEITAFGEPHPVVQLPLSSYIADVFAARGLEAELDEFGLRPFAFQVLSLGRTFAEKIMALVRASYEPDPAADVSSKVRHLYDLHQLAGHPDVQALLPGEDLFVLLRAVQADDVTAGVKGPTHEWKGRPLSACWAYEQDAANLQLARRAYERELPELLHRPAPDFEEVMHTIRGIAARLVVFDQG</sequence>
<name>A0ABP8IRH4_9BACT</name>
<gene>
    <name evidence="1" type="ORF">GCM10023185_36400</name>
</gene>
<dbReference type="InterPro" id="IPR014942">
    <property type="entry name" value="AbiEii"/>
</dbReference>
<dbReference type="GO" id="GO:0016740">
    <property type="term" value="F:transferase activity"/>
    <property type="evidence" value="ECO:0007669"/>
    <property type="project" value="UniProtKB-KW"/>
</dbReference>
<dbReference type="Gene3D" id="3.10.450.620">
    <property type="entry name" value="JHP933, nucleotidyltransferase-like core domain"/>
    <property type="match status" value="1"/>
</dbReference>
<evidence type="ECO:0000313" key="2">
    <source>
        <dbReference type="Proteomes" id="UP001501153"/>
    </source>
</evidence>
<comment type="caution">
    <text evidence="1">The sequence shown here is derived from an EMBL/GenBank/DDBJ whole genome shotgun (WGS) entry which is preliminary data.</text>
</comment>
<accession>A0ABP8IRH4</accession>
<dbReference type="RefSeq" id="WP_345237550.1">
    <property type="nucleotide sequence ID" value="NZ_BAABGZ010000075.1"/>
</dbReference>
<keyword evidence="2" id="KW-1185">Reference proteome</keyword>
<keyword evidence="1" id="KW-0808">Transferase</keyword>
<organism evidence="1 2">
    <name type="scientific">Hymenobacter saemangeumensis</name>
    <dbReference type="NCBI Taxonomy" id="1084522"/>
    <lineage>
        <taxon>Bacteria</taxon>
        <taxon>Pseudomonadati</taxon>
        <taxon>Bacteroidota</taxon>
        <taxon>Cytophagia</taxon>
        <taxon>Cytophagales</taxon>
        <taxon>Hymenobacteraceae</taxon>
        <taxon>Hymenobacter</taxon>
    </lineage>
</organism>
<protein>
    <submittedName>
        <fullName evidence="1">Nucleotidyl transferase AbiEii/AbiGii toxin family protein</fullName>
    </submittedName>
</protein>
<proteinExistence type="predicted"/>
<dbReference type="Proteomes" id="UP001501153">
    <property type="component" value="Unassembled WGS sequence"/>
</dbReference>
<dbReference type="EMBL" id="BAABGZ010000075">
    <property type="protein sequence ID" value="GAA4365816.1"/>
    <property type="molecule type" value="Genomic_DNA"/>
</dbReference>
<reference evidence="2" key="1">
    <citation type="journal article" date="2019" name="Int. J. Syst. Evol. Microbiol.">
        <title>The Global Catalogue of Microorganisms (GCM) 10K type strain sequencing project: providing services to taxonomists for standard genome sequencing and annotation.</title>
        <authorList>
            <consortium name="The Broad Institute Genomics Platform"/>
            <consortium name="The Broad Institute Genome Sequencing Center for Infectious Disease"/>
            <person name="Wu L."/>
            <person name="Ma J."/>
        </authorList>
    </citation>
    <scope>NUCLEOTIDE SEQUENCE [LARGE SCALE GENOMIC DNA]</scope>
    <source>
        <strain evidence="2">JCM 17923</strain>
    </source>
</reference>